<dbReference type="Pfam" id="PF04359">
    <property type="entry name" value="DUF493"/>
    <property type="match status" value="1"/>
</dbReference>
<sequence>MNEKIPQQSLKGCKPEIHYPCVWQYKVIGMERQAIQAALSKKLGDAPYSLSESRTSKQGKYISLNLELTVHNEEQRLHLYSALTADPSIKLVL</sequence>
<dbReference type="Proteomes" id="UP000286862">
    <property type="component" value="Unassembled WGS sequence"/>
</dbReference>
<dbReference type="InterPro" id="IPR027471">
    <property type="entry name" value="YbeD-like_sf"/>
</dbReference>
<dbReference type="Gene3D" id="3.30.70.260">
    <property type="match status" value="1"/>
</dbReference>
<proteinExistence type="predicted"/>
<gene>
    <name evidence="1" type="ORF">VT99_12873</name>
</gene>
<evidence type="ECO:0000313" key="2">
    <source>
        <dbReference type="Proteomes" id="UP000286862"/>
    </source>
</evidence>
<dbReference type="SUPFAM" id="SSF117991">
    <property type="entry name" value="YbeD/HP0495-like"/>
    <property type="match status" value="1"/>
</dbReference>
<evidence type="ECO:0008006" key="3">
    <source>
        <dbReference type="Google" id="ProtNLM"/>
    </source>
</evidence>
<organism evidence="1 2">
    <name type="scientific">Candidatus Electrothrix marina</name>
    <dbReference type="NCBI Taxonomy" id="1859130"/>
    <lineage>
        <taxon>Bacteria</taxon>
        <taxon>Pseudomonadati</taxon>
        <taxon>Thermodesulfobacteriota</taxon>
        <taxon>Desulfobulbia</taxon>
        <taxon>Desulfobulbales</taxon>
        <taxon>Desulfobulbaceae</taxon>
        <taxon>Candidatus Electrothrix</taxon>
    </lineage>
</organism>
<evidence type="ECO:0000313" key="1">
    <source>
        <dbReference type="EMBL" id="RWX45152.1"/>
    </source>
</evidence>
<protein>
    <recommendedName>
        <fullName evidence="3">Lipoic acid-binding regulatory protein</fullName>
    </recommendedName>
</protein>
<comment type="caution">
    <text evidence="1">The sequence shown here is derived from an EMBL/GenBank/DDBJ whole genome shotgun (WGS) entry which is preliminary data.</text>
</comment>
<dbReference type="AlphaFoldDB" id="A0A3S3QXS6"/>
<dbReference type="InterPro" id="IPR007454">
    <property type="entry name" value="UPF0250_YbeD-like"/>
</dbReference>
<accession>A0A3S3QXS6</accession>
<dbReference type="EMBL" id="MTKQ01000287">
    <property type="protein sequence ID" value="RWX45152.1"/>
    <property type="molecule type" value="Genomic_DNA"/>
</dbReference>
<reference evidence="1 2" key="1">
    <citation type="submission" date="2017-01" db="EMBL/GenBank/DDBJ databases">
        <title>The cable genome- insights into the physiology and evolution of filamentous bacteria capable of sulfide oxidation via long distance electron transfer.</title>
        <authorList>
            <person name="Schreiber L."/>
            <person name="Bjerg J.T."/>
            <person name="Boggild A."/>
            <person name="Van De Vossenberg J."/>
            <person name="Meysman F."/>
            <person name="Nielsen L.P."/>
            <person name="Schramm A."/>
            <person name="Kjeldsen K.U."/>
        </authorList>
    </citation>
    <scope>NUCLEOTIDE SEQUENCE [LARGE SCALE GENOMIC DNA]</scope>
    <source>
        <strain evidence="1">A2</strain>
    </source>
</reference>
<name>A0A3S3QXS6_9BACT</name>